<feature type="domain" description="AAA" evidence="1">
    <location>
        <begin position="3"/>
        <end position="188"/>
    </location>
</feature>
<dbReference type="Pfam" id="PF13614">
    <property type="entry name" value="AAA_31"/>
    <property type="match status" value="1"/>
</dbReference>
<dbReference type="AlphaFoldDB" id="A0A081MYQ8"/>
<dbReference type="eggNOG" id="COG1192">
    <property type="taxonomic scope" value="Bacteria"/>
</dbReference>
<comment type="caution">
    <text evidence="2">The sequence shown here is derived from an EMBL/GenBank/DDBJ whole genome shotgun (WGS) entry which is preliminary data.</text>
</comment>
<evidence type="ECO:0000313" key="3">
    <source>
        <dbReference type="Proteomes" id="UP000028006"/>
    </source>
</evidence>
<dbReference type="EMBL" id="JOKG01000008">
    <property type="protein sequence ID" value="KEQ11331.1"/>
    <property type="molecule type" value="Genomic_DNA"/>
</dbReference>
<dbReference type="Gene3D" id="3.40.50.300">
    <property type="entry name" value="P-loop containing nucleotide triphosphate hydrolases"/>
    <property type="match status" value="1"/>
</dbReference>
<dbReference type="InterPro" id="IPR025669">
    <property type="entry name" value="AAA_dom"/>
</dbReference>
<dbReference type="InterPro" id="IPR050678">
    <property type="entry name" value="DNA_Partitioning_ATPase"/>
</dbReference>
<evidence type="ECO:0000259" key="1">
    <source>
        <dbReference type="Pfam" id="PF13614"/>
    </source>
</evidence>
<dbReference type="PIRSF" id="PIRSF009320">
    <property type="entry name" value="Nuc_binding_HP_1000"/>
    <property type="match status" value="1"/>
</dbReference>
<dbReference type="SUPFAM" id="SSF52540">
    <property type="entry name" value="P-loop containing nucleoside triphosphate hydrolases"/>
    <property type="match status" value="1"/>
</dbReference>
<name>A0A081MYQ8_9GAMM</name>
<dbReference type="InterPro" id="IPR027417">
    <property type="entry name" value="P-loop_NTPase"/>
</dbReference>
<protein>
    <recommendedName>
        <fullName evidence="1">AAA domain-containing protein</fullName>
    </recommendedName>
</protein>
<dbReference type="RefSeq" id="WP_051790780.1">
    <property type="nucleotide sequence ID" value="NZ_JOKG01000008.1"/>
</dbReference>
<dbReference type="CDD" id="cd02042">
    <property type="entry name" value="ParAB_family"/>
    <property type="match status" value="1"/>
</dbReference>
<gene>
    <name evidence="2" type="ORF">GZ77_25960</name>
</gene>
<organism evidence="2 3">
    <name type="scientific">Endozoicomonas montiporae</name>
    <dbReference type="NCBI Taxonomy" id="1027273"/>
    <lineage>
        <taxon>Bacteria</taxon>
        <taxon>Pseudomonadati</taxon>
        <taxon>Pseudomonadota</taxon>
        <taxon>Gammaproteobacteria</taxon>
        <taxon>Oceanospirillales</taxon>
        <taxon>Endozoicomonadaceae</taxon>
        <taxon>Endozoicomonas</taxon>
    </lineage>
</organism>
<dbReference type="Proteomes" id="UP000028006">
    <property type="component" value="Unassembled WGS sequence"/>
</dbReference>
<evidence type="ECO:0000313" key="2">
    <source>
        <dbReference type="EMBL" id="KEQ11331.1"/>
    </source>
</evidence>
<reference evidence="2 3" key="1">
    <citation type="submission" date="2014-06" db="EMBL/GenBank/DDBJ databases">
        <title>Whole Genome Sequences of Three Symbiotic Endozoicomonas Bacteria.</title>
        <authorList>
            <person name="Neave M.J."/>
            <person name="Apprill A."/>
            <person name="Voolstra C.R."/>
        </authorList>
    </citation>
    <scope>NUCLEOTIDE SEQUENCE [LARGE SCALE GENOMIC DNA]</scope>
    <source>
        <strain evidence="2 3">LMG 24815</strain>
    </source>
</reference>
<proteinExistence type="predicted"/>
<dbReference type="PANTHER" id="PTHR13696">
    <property type="entry name" value="P-LOOP CONTAINING NUCLEOSIDE TRIPHOSPHATE HYDROLASE"/>
    <property type="match status" value="1"/>
</dbReference>
<keyword evidence="3" id="KW-1185">Reference proteome</keyword>
<sequence>MAAKILAVTNQKGGVGKTTSSCNVAKELCSRNKRVLLVDNDPQGNQTKLIFGDDIPDEVFYVDERGKSRSGPANTFSLYEEGREVEPYPVSEYLSIFGTNKQLAGMNSEDVIEVGIPFKEKLTELAEQFDYIIIDCLPGWGTLLNSALLTSDYVLIPTELDGFAVDGIAQLYKTVGSVKKHLNPALQVLGIFANKVDGRRVQVQRHYKQDIRERFGDAMLEHEITSSVKVAEANALNQSVAEYNPTLTQTHQYQRLATEILERMEG</sequence>
<accession>A0A081MYQ8</accession>
<dbReference type="PANTHER" id="PTHR13696:SF99">
    <property type="entry name" value="COBYRINIC ACID AC-DIAMIDE SYNTHASE"/>
    <property type="match status" value="1"/>
</dbReference>